<keyword evidence="1" id="KW-0812">Transmembrane</keyword>
<dbReference type="InterPro" id="IPR012338">
    <property type="entry name" value="Beta-lactam/transpept-like"/>
</dbReference>
<dbReference type="PANTHER" id="PTHR43283">
    <property type="entry name" value="BETA-LACTAMASE-RELATED"/>
    <property type="match status" value="1"/>
</dbReference>
<evidence type="ECO:0000259" key="2">
    <source>
        <dbReference type="Pfam" id="PF00144"/>
    </source>
</evidence>
<accession>A0A1I3VF82</accession>
<dbReference type="EMBL" id="FOSL01000001">
    <property type="protein sequence ID" value="SFJ94094.1"/>
    <property type="molecule type" value="Genomic_DNA"/>
</dbReference>
<name>A0A1I3VF82_9HYPH</name>
<keyword evidence="4" id="KW-1185">Reference proteome</keyword>
<keyword evidence="1" id="KW-0472">Membrane</keyword>
<evidence type="ECO:0000313" key="4">
    <source>
        <dbReference type="Proteomes" id="UP000323300"/>
    </source>
</evidence>
<dbReference type="OrthoDB" id="9814204at2"/>
<organism evidence="3 4">
    <name type="scientific">Neomesorhizobium albiziae</name>
    <dbReference type="NCBI Taxonomy" id="335020"/>
    <lineage>
        <taxon>Bacteria</taxon>
        <taxon>Pseudomonadati</taxon>
        <taxon>Pseudomonadota</taxon>
        <taxon>Alphaproteobacteria</taxon>
        <taxon>Hyphomicrobiales</taxon>
        <taxon>Phyllobacteriaceae</taxon>
        <taxon>Neomesorhizobium</taxon>
    </lineage>
</organism>
<dbReference type="AlphaFoldDB" id="A0A1I3VF82"/>
<evidence type="ECO:0000313" key="3">
    <source>
        <dbReference type="EMBL" id="SFJ94094.1"/>
    </source>
</evidence>
<keyword evidence="1" id="KW-1133">Transmembrane helix</keyword>
<dbReference type="InterPro" id="IPR050789">
    <property type="entry name" value="Diverse_Enzym_Activities"/>
</dbReference>
<dbReference type="SUPFAM" id="SSF56601">
    <property type="entry name" value="beta-lactamase/transpeptidase-like"/>
    <property type="match status" value="1"/>
</dbReference>
<dbReference type="Gene3D" id="3.40.710.10">
    <property type="entry name" value="DD-peptidase/beta-lactamase superfamily"/>
    <property type="match status" value="1"/>
</dbReference>
<dbReference type="RefSeq" id="WP_149758360.1">
    <property type="nucleotide sequence ID" value="NZ_BSPE01000002.1"/>
</dbReference>
<dbReference type="Proteomes" id="UP000323300">
    <property type="component" value="Unassembled WGS sequence"/>
</dbReference>
<dbReference type="InterPro" id="IPR001466">
    <property type="entry name" value="Beta-lactam-related"/>
</dbReference>
<reference evidence="3 4" key="1">
    <citation type="submission" date="2016-10" db="EMBL/GenBank/DDBJ databases">
        <authorList>
            <person name="Varghese N."/>
            <person name="Submissions S."/>
        </authorList>
    </citation>
    <scope>NUCLEOTIDE SEQUENCE [LARGE SCALE GENOMIC DNA]</scope>
    <source>
        <strain evidence="3 4">DSM 21822</strain>
    </source>
</reference>
<feature type="domain" description="Beta-lactamase-related" evidence="2">
    <location>
        <begin position="166"/>
        <end position="440"/>
    </location>
</feature>
<dbReference type="Pfam" id="PF00144">
    <property type="entry name" value="Beta-lactamase"/>
    <property type="match status" value="1"/>
</dbReference>
<protein>
    <submittedName>
        <fullName evidence="3">CubicO group peptidase, beta-lactamase class C family</fullName>
    </submittedName>
</protein>
<gene>
    <name evidence="3" type="ORF">SAMN04488498_101429</name>
</gene>
<proteinExistence type="predicted"/>
<sequence>MRILLKIVKWVLGLTVLAIAGVALWLYVAPPALIRVASGYSAKIVCSNVFLAARDPDNVLRIDVQAPGHWLLGYMKVDVNRNEKTVTAALLGIFGKGVAVARDGLGCTSAPDGDVARVKAVTVVPAPAIAARDALWPEGNRVEPSQSPDLMAILNDATLTGQGMRAVVVVQNGRVIAERYANGFSADTPLLGWSMTKTVTAAIIGTLVKDGKLAIDGKAALFEPWKADRRANISLADLMAMSSGLEFNEDYGDVTDVTRMLYLEPDMAGFAASKPLTGEVGKVWSYSSGTTAMLSRIWQAALGDSTMALTWPRTALFAPIGMSSAVLETDEQGTFVGSSYLYATARDWARFGQFLLQDGAWNGTQILPAGFVTWMREEVPASRGEYGRGQLWLHGSDSGAAPGTDPDAGFDLPDDAFWMLGHDGQSVAIVPSKKLVVVRLGLTPSKLAYRAQGLLEALTKALE</sequence>
<feature type="transmembrane region" description="Helical" evidence="1">
    <location>
        <begin position="7"/>
        <end position="28"/>
    </location>
</feature>
<dbReference type="PANTHER" id="PTHR43283:SF7">
    <property type="entry name" value="BETA-LACTAMASE-RELATED DOMAIN-CONTAINING PROTEIN"/>
    <property type="match status" value="1"/>
</dbReference>
<evidence type="ECO:0000256" key="1">
    <source>
        <dbReference type="SAM" id="Phobius"/>
    </source>
</evidence>